<dbReference type="Pfam" id="PF04359">
    <property type="entry name" value="DUF493"/>
    <property type="match status" value="1"/>
</dbReference>
<comment type="similarity">
    <text evidence="1">Belongs to the UPF0250 family.</text>
</comment>
<accession>A0ABS0AGF3</accession>
<dbReference type="RefSeq" id="WP_142949575.1">
    <property type="nucleotide sequence ID" value="NZ_ARXR01000012.1"/>
</dbReference>
<comment type="caution">
    <text evidence="2">The sequence shown here is derived from an EMBL/GenBank/DDBJ whole genome shotgun (WGS) entry which is preliminary data.</text>
</comment>
<keyword evidence="3" id="KW-1185">Reference proteome</keyword>
<dbReference type="PANTHER" id="PTHR38036:SF1">
    <property type="entry name" value="UPF0250 PROTEIN YBED"/>
    <property type="match status" value="1"/>
</dbReference>
<dbReference type="InterPro" id="IPR027471">
    <property type="entry name" value="YbeD-like_sf"/>
</dbReference>
<proteinExistence type="inferred from homology"/>
<evidence type="ECO:0000313" key="3">
    <source>
        <dbReference type="Proteomes" id="UP000644441"/>
    </source>
</evidence>
<dbReference type="Proteomes" id="UP000644441">
    <property type="component" value="Unassembled WGS sequence"/>
</dbReference>
<evidence type="ECO:0000256" key="1">
    <source>
        <dbReference type="ARBA" id="ARBA00008460"/>
    </source>
</evidence>
<dbReference type="InterPro" id="IPR007454">
    <property type="entry name" value="UPF0250_YbeD-like"/>
</dbReference>
<organism evidence="2 3">
    <name type="scientific">Alloalcanivorax venustensis ISO4</name>
    <dbReference type="NCBI Taxonomy" id="1177184"/>
    <lineage>
        <taxon>Bacteria</taxon>
        <taxon>Pseudomonadati</taxon>
        <taxon>Pseudomonadota</taxon>
        <taxon>Gammaproteobacteria</taxon>
        <taxon>Oceanospirillales</taxon>
        <taxon>Alcanivoracaceae</taxon>
        <taxon>Alloalcanivorax</taxon>
    </lineage>
</organism>
<dbReference type="EMBL" id="ARXR01000012">
    <property type="protein sequence ID" value="MBF5053208.1"/>
    <property type="molecule type" value="Genomic_DNA"/>
</dbReference>
<gene>
    <name evidence="2" type="ORF">ISO4_01810</name>
</gene>
<dbReference type="PANTHER" id="PTHR38036">
    <property type="entry name" value="UPF0250 PROTEIN YBED"/>
    <property type="match status" value="1"/>
</dbReference>
<reference evidence="2 3" key="1">
    <citation type="submission" date="2012-09" db="EMBL/GenBank/DDBJ databases">
        <title>Genome Sequence of alkane-degrading Bacterium Alcanivorax venustensis ISO4.</title>
        <authorList>
            <person name="Lai Q."/>
            <person name="Shao Z."/>
        </authorList>
    </citation>
    <scope>NUCLEOTIDE SEQUENCE [LARGE SCALE GENOMIC DNA]</scope>
    <source>
        <strain evidence="2 3">ISO4</strain>
    </source>
</reference>
<dbReference type="SUPFAM" id="SSF117991">
    <property type="entry name" value="YbeD/HP0495-like"/>
    <property type="match status" value="1"/>
</dbReference>
<evidence type="ECO:0000313" key="2">
    <source>
        <dbReference type="EMBL" id="MBF5053208.1"/>
    </source>
</evidence>
<dbReference type="Gene3D" id="3.30.70.260">
    <property type="match status" value="1"/>
</dbReference>
<protein>
    <submittedName>
        <fullName evidence="2">Uncharacterized protein</fullName>
    </submittedName>
</protein>
<dbReference type="GeneID" id="99765967"/>
<sequence length="89" mass="10050">MAIREDLWDFPHDMQLKVMGAADAPLEDAVADILEQHVADFDRHAHLSSRPSTKGNFVSITASVTLRHREQVESIYRDLDACPHVKITL</sequence>
<name>A0ABS0AGF3_9GAMM</name>